<dbReference type="Pfam" id="PF02321">
    <property type="entry name" value="OEP"/>
    <property type="match status" value="2"/>
</dbReference>
<dbReference type="Gene3D" id="1.20.1600.10">
    <property type="entry name" value="Outer membrane efflux proteins (OEP)"/>
    <property type="match status" value="1"/>
</dbReference>
<keyword evidence="2" id="KW-0564">Palmitate</keyword>
<dbReference type="PANTHER" id="PTHR30203:SF31">
    <property type="entry name" value="RND EFFLUX SYSTEM, OUTER MEMBRANE LIPOPROTEIN, NODT"/>
    <property type="match status" value="1"/>
</dbReference>
<name>A0AAU7NY41_9GAMM</name>
<dbReference type="InterPro" id="IPR010131">
    <property type="entry name" value="MdtP/NodT-like"/>
</dbReference>
<gene>
    <name evidence="3" type="ORF">Q9L42_007140</name>
</gene>
<dbReference type="GO" id="GO:0009279">
    <property type="term" value="C:cell outer membrane"/>
    <property type="evidence" value="ECO:0007669"/>
    <property type="project" value="UniProtKB-SubCell"/>
</dbReference>
<reference evidence="3 4" key="1">
    <citation type="journal article" date="2024" name="Microbiology">
        <title>Methylomarinum rosea sp. nov., a novel halophilic methanotrophic bacterium from the hypersaline Lake Elton.</title>
        <authorList>
            <person name="Suleimanov R.Z."/>
            <person name="Oshkin I.Y."/>
            <person name="Danilova O.V."/>
            <person name="Suzina N.E."/>
            <person name="Dedysh S.N."/>
        </authorList>
    </citation>
    <scope>NUCLEOTIDE SEQUENCE [LARGE SCALE GENOMIC DNA]</scope>
    <source>
        <strain evidence="3 4">Ch1-1</strain>
    </source>
</reference>
<organism evidence="3 4">
    <name type="scientific">Methylomarinum roseum</name>
    <dbReference type="NCBI Taxonomy" id="3067653"/>
    <lineage>
        <taxon>Bacteria</taxon>
        <taxon>Pseudomonadati</taxon>
        <taxon>Pseudomonadota</taxon>
        <taxon>Gammaproteobacteria</taxon>
        <taxon>Methylococcales</taxon>
        <taxon>Methylococcaceae</taxon>
        <taxon>Methylomarinum</taxon>
    </lineage>
</organism>
<feature type="chain" id="PRO_5043084994" evidence="2">
    <location>
        <begin position="21"/>
        <end position="381"/>
    </location>
</feature>
<keyword evidence="4" id="KW-1185">Reference proteome</keyword>
<keyword evidence="2" id="KW-1134">Transmembrane beta strand</keyword>
<evidence type="ECO:0000256" key="2">
    <source>
        <dbReference type="RuleBase" id="RU362097"/>
    </source>
</evidence>
<dbReference type="KEGG" id="mech:Q9L42_007140"/>
<dbReference type="PANTHER" id="PTHR30203">
    <property type="entry name" value="OUTER MEMBRANE CATION EFFLUX PROTEIN"/>
    <property type="match status" value="1"/>
</dbReference>
<evidence type="ECO:0000313" key="4">
    <source>
        <dbReference type="Proteomes" id="UP001225378"/>
    </source>
</evidence>
<dbReference type="GO" id="GO:0015562">
    <property type="term" value="F:efflux transmembrane transporter activity"/>
    <property type="evidence" value="ECO:0007669"/>
    <property type="project" value="InterPro"/>
</dbReference>
<evidence type="ECO:0000313" key="3">
    <source>
        <dbReference type="EMBL" id="XBS21893.1"/>
    </source>
</evidence>
<keyword evidence="2" id="KW-0732">Signal</keyword>
<feature type="signal peptide" evidence="2">
    <location>
        <begin position="1"/>
        <end position="20"/>
    </location>
</feature>
<dbReference type="Proteomes" id="UP001225378">
    <property type="component" value="Chromosome"/>
</dbReference>
<dbReference type="PROSITE" id="PS51257">
    <property type="entry name" value="PROKAR_LIPOPROTEIN"/>
    <property type="match status" value="1"/>
</dbReference>
<accession>A0AAU7NY41</accession>
<comment type="similarity">
    <text evidence="1 2">Belongs to the outer membrane factor (OMF) (TC 1.B.17) family.</text>
</comment>
<dbReference type="NCBIfam" id="TIGR01845">
    <property type="entry name" value="outer_NodT"/>
    <property type="match status" value="1"/>
</dbReference>
<evidence type="ECO:0000256" key="1">
    <source>
        <dbReference type="ARBA" id="ARBA00007613"/>
    </source>
</evidence>
<keyword evidence="2" id="KW-0472">Membrane</keyword>
<keyword evidence="2" id="KW-0449">Lipoprotein</keyword>
<keyword evidence="2" id="KW-0812">Transmembrane</keyword>
<dbReference type="AlphaFoldDB" id="A0AAU7NY41"/>
<dbReference type="RefSeq" id="WP_305909120.1">
    <property type="nucleotide sequence ID" value="NZ_CP157743.1"/>
</dbReference>
<dbReference type="SUPFAM" id="SSF56954">
    <property type="entry name" value="Outer membrane efflux proteins (OEP)"/>
    <property type="match status" value="1"/>
</dbReference>
<sequence>MKRFQTTLFCLALLALQACMVGPDYQEPHLELPAQWMTPLTADGGRQTRGDVENWWRVFNDPILTALITMAEIDNRDVYRAEARVLEARARRKLAGAELLPTTSMSMAASRTETESALRGINTELYNHTLDASWELDLFGKKRRTLEAAEASEEAQQEDLHDVLVSLYAEVALNYVDVRSYQTRLSITESNLAAQTETYQLTQWRQQAGLTTQLDVEQARLTLENTRAELPSLKSSLGQAKHNLALLVGREPVALTAILAARGDIPLASADVAVGIPADLLRRRPDLRRAERQLAAQTAQIGVAEGERYPDLTLSGSIGLKSLEYASLYSAGARASEIAARTVLTLLDFGRISSNVAIQKALREQALGLYQQPHCATSKTR</sequence>
<dbReference type="InterPro" id="IPR003423">
    <property type="entry name" value="OMP_efflux"/>
</dbReference>
<comment type="subcellular location">
    <subcellularLocation>
        <location evidence="2">Cell outer membrane</location>
        <topology evidence="2">Lipid-anchor</topology>
    </subcellularLocation>
</comment>
<protein>
    <submittedName>
        <fullName evidence="3">Efflux transporter outer membrane subunit</fullName>
    </submittedName>
</protein>
<proteinExistence type="inferred from homology"/>
<dbReference type="EMBL" id="CP157743">
    <property type="protein sequence ID" value="XBS21893.1"/>
    <property type="molecule type" value="Genomic_DNA"/>
</dbReference>